<dbReference type="EMBL" id="SMMX01000014">
    <property type="protein sequence ID" value="TDA20844.1"/>
    <property type="molecule type" value="Genomic_DNA"/>
</dbReference>
<name>A0A4R4FB83_9FIRM</name>
<dbReference type="SUPFAM" id="SSF52218">
    <property type="entry name" value="Flavoproteins"/>
    <property type="match status" value="1"/>
</dbReference>
<organism evidence="1 2">
    <name type="scientific">Extibacter muris</name>
    <dbReference type="NCBI Taxonomy" id="1796622"/>
    <lineage>
        <taxon>Bacteria</taxon>
        <taxon>Bacillati</taxon>
        <taxon>Bacillota</taxon>
        <taxon>Clostridia</taxon>
        <taxon>Lachnospirales</taxon>
        <taxon>Lachnospiraceae</taxon>
        <taxon>Extibacter</taxon>
    </lineage>
</organism>
<dbReference type="Proteomes" id="UP000295710">
    <property type="component" value="Unassembled WGS sequence"/>
</dbReference>
<evidence type="ECO:0000313" key="1">
    <source>
        <dbReference type="EMBL" id="TDA20844.1"/>
    </source>
</evidence>
<reference evidence="1 2" key="1">
    <citation type="journal article" date="2016" name="Nat. Microbiol.">
        <title>The Mouse Intestinal Bacterial Collection (miBC) provides host-specific insight into cultured diversity and functional potential of the gut microbiota.</title>
        <authorList>
            <person name="Lagkouvardos I."/>
            <person name="Pukall R."/>
            <person name="Abt B."/>
            <person name="Foesel B.U."/>
            <person name="Meier-Kolthoff J.P."/>
            <person name="Kumar N."/>
            <person name="Bresciani A."/>
            <person name="Martinez I."/>
            <person name="Just S."/>
            <person name="Ziegler C."/>
            <person name="Brugiroux S."/>
            <person name="Garzetti D."/>
            <person name="Wenning M."/>
            <person name="Bui T.P."/>
            <person name="Wang J."/>
            <person name="Hugenholtz F."/>
            <person name="Plugge C.M."/>
            <person name="Peterson D.A."/>
            <person name="Hornef M.W."/>
            <person name="Baines J.F."/>
            <person name="Smidt H."/>
            <person name="Walter J."/>
            <person name="Kristiansen K."/>
            <person name="Nielsen H.B."/>
            <person name="Haller D."/>
            <person name="Overmann J."/>
            <person name="Stecher B."/>
            <person name="Clavel T."/>
        </authorList>
    </citation>
    <scope>NUCLEOTIDE SEQUENCE [LARGE SCALE GENOMIC DNA]</scope>
    <source>
        <strain evidence="1 2">DSM 28560</strain>
    </source>
</reference>
<evidence type="ECO:0008006" key="3">
    <source>
        <dbReference type="Google" id="ProtNLM"/>
    </source>
</evidence>
<dbReference type="AlphaFoldDB" id="A0A4R4FB83"/>
<accession>A0A4R4FB83</accession>
<dbReference type="InterPro" id="IPR029039">
    <property type="entry name" value="Flavoprotein-like_sf"/>
</dbReference>
<dbReference type="RefSeq" id="WP_132279414.1">
    <property type="nucleotide sequence ID" value="NZ_JAOBST010000019.1"/>
</dbReference>
<gene>
    <name evidence="1" type="ORF">E1963_14600</name>
</gene>
<comment type="caution">
    <text evidence="1">The sequence shown here is derived from an EMBL/GenBank/DDBJ whole genome shotgun (WGS) entry which is preliminary data.</text>
</comment>
<keyword evidence="2" id="KW-1185">Reference proteome</keyword>
<evidence type="ECO:0000313" key="2">
    <source>
        <dbReference type="Proteomes" id="UP000295710"/>
    </source>
</evidence>
<proteinExistence type="predicted"/>
<sequence>MHFVIVSGAARTQSKSNTAKIIVAFCEGLHNGGNTSEIWYLSDRKQWKSAKTAFEENENILFALPLYVENVPGIMLGFLAGLSAKEQPRTRVSFLLQGGFPEVSQGRCCEEFLKTLPAQLGCGYGGTFIKGDMFGLSLMGEKMEAKLLQPFIEIGFQFGENGAFRSEIIEIFSTPEYFLEKQIRMANGPFRYVQRFAMWYFAKRLGCKTKLDVKPFCEKKL</sequence>
<protein>
    <recommendedName>
        <fullName evidence="3">NADPH-dependent FMN reductase-like domain-containing protein</fullName>
    </recommendedName>
</protein>